<sequence length="157" mass="17880">MIPKIVDIGEIKVIGLQKTCQETNLAAEKANLRKQFRQFAIEIPNQIDGDVMEICLQKHGCLITHCIAIEVNSADIVPSGMISLSIPPQQYIYMEHRGHAQTIWQSVNKIKQWAKSHHCRLDPRQFMIDVQTSEEPPVHALYVKLADKKRESAEIVI</sequence>
<dbReference type="Pfam" id="PF06445">
    <property type="entry name" value="GyrI-like"/>
    <property type="match status" value="1"/>
</dbReference>
<comment type="caution">
    <text evidence="2">The sequence shown here is derived from an EMBL/GenBank/DDBJ whole genome shotgun (WGS) entry which is preliminary data.</text>
</comment>
<reference evidence="2 3" key="1">
    <citation type="submission" date="2015-01" db="EMBL/GenBank/DDBJ databases">
        <title>Genome Assembly of Bacillus badius MTCC 1458.</title>
        <authorList>
            <person name="Verma A."/>
            <person name="Khatri I."/>
            <person name="Mual P."/>
            <person name="Subramanian S."/>
            <person name="Krishnamurthi S."/>
        </authorList>
    </citation>
    <scope>NUCLEOTIDE SEQUENCE [LARGE SCALE GENOMIC DNA]</scope>
    <source>
        <strain evidence="2 3">MTCC 1458</strain>
    </source>
</reference>
<dbReference type="InterPro" id="IPR011256">
    <property type="entry name" value="Reg_factor_effector_dom_sf"/>
</dbReference>
<dbReference type="EMBL" id="JXLP01000009">
    <property type="protein sequence ID" value="KIL78781.1"/>
    <property type="molecule type" value="Genomic_DNA"/>
</dbReference>
<evidence type="ECO:0000313" key="2">
    <source>
        <dbReference type="EMBL" id="KIL78781.1"/>
    </source>
</evidence>
<evidence type="ECO:0000259" key="1">
    <source>
        <dbReference type="Pfam" id="PF06445"/>
    </source>
</evidence>
<evidence type="ECO:0000313" key="3">
    <source>
        <dbReference type="Proteomes" id="UP000031982"/>
    </source>
</evidence>
<feature type="domain" description="GyrI-like small molecule binding" evidence="1">
    <location>
        <begin position="3"/>
        <end position="138"/>
    </location>
</feature>
<dbReference type="SUPFAM" id="SSF55136">
    <property type="entry name" value="Probable bacterial effector-binding domain"/>
    <property type="match status" value="1"/>
</dbReference>
<dbReference type="Proteomes" id="UP000031982">
    <property type="component" value="Unassembled WGS sequence"/>
</dbReference>
<organism evidence="2 3">
    <name type="scientific">Bacillus badius</name>
    <dbReference type="NCBI Taxonomy" id="1455"/>
    <lineage>
        <taxon>Bacteria</taxon>
        <taxon>Bacillati</taxon>
        <taxon>Bacillota</taxon>
        <taxon>Bacilli</taxon>
        <taxon>Bacillales</taxon>
        <taxon>Bacillaceae</taxon>
        <taxon>Pseudobacillus</taxon>
    </lineage>
</organism>
<dbReference type="Gene3D" id="3.20.80.10">
    <property type="entry name" value="Regulatory factor, effector binding domain"/>
    <property type="match status" value="1"/>
</dbReference>
<name>A0ABR5AWP7_BACBA</name>
<keyword evidence="3" id="KW-1185">Reference proteome</keyword>
<gene>
    <name evidence="2" type="ORF">SD77_4461</name>
</gene>
<dbReference type="RefSeq" id="WP_041095535.1">
    <property type="nucleotide sequence ID" value="NZ_JARTHD010000010.1"/>
</dbReference>
<proteinExistence type="predicted"/>
<protein>
    <recommendedName>
        <fullName evidence="1">GyrI-like small molecule binding domain-containing protein</fullName>
    </recommendedName>
</protein>
<dbReference type="InterPro" id="IPR029442">
    <property type="entry name" value="GyrI-like"/>
</dbReference>
<accession>A0ABR5AWP7</accession>